<evidence type="ECO:0000256" key="1">
    <source>
        <dbReference type="ARBA" id="ARBA00023015"/>
    </source>
</evidence>
<dbReference type="InterPro" id="IPR036388">
    <property type="entry name" value="WH-like_DNA-bd_sf"/>
</dbReference>
<dbReference type="Gene3D" id="1.10.10.10">
    <property type="entry name" value="Winged helix-like DNA-binding domain superfamily/Winged helix DNA-binding domain"/>
    <property type="match status" value="1"/>
</dbReference>
<evidence type="ECO:0000259" key="4">
    <source>
        <dbReference type="PROSITE" id="PS50043"/>
    </source>
</evidence>
<dbReference type="PRINTS" id="PR00038">
    <property type="entry name" value="HTHLUXR"/>
</dbReference>
<dbReference type="PROSITE" id="PS00622">
    <property type="entry name" value="HTH_LUXR_1"/>
    <property type="match status" value="1"/>
</dbReference>
<proteinExistence type="predicted"/>
<feature type="domain" description="HTH luxR-type" evidence="4">
    <location>
        <begin position="85"/>
        <end position="152"/>
    </location>
</feature>
<dbReference type="SMART" id="SM00421">
    <property type="entry name" value="HTH_LUXR"/>
    <property type="match status" value="1"/>
</dbReference>
<dbReference type="PANTHER" id="PTHR44688:SF16">
    <property type="entry name" value="DNA-BINDING TRANSCRIPTIONAL ACTIVATOR DEVR_DOSR"/>
    <property type="match status" value="1"/>
</dbReference>
<evidence type="ECO:0000256" key="2">
    <source>
        <dbReference type="ARBA" id="ARBA00023125"/>
    </source>
</evidence>
<protein>
    <submittedName>
        <fullName evidence="5">Helix-turn-helix transcriptional regulator</fullName>
    </submittedName>
</protein>
<keyword evidence="1" id="KW-0805">Transcription regulation</keyword>
<dbReference type="Pfam" id="PF00196">
    <property type="entry name" value="GerE"/>
    <property type="match status" value="1"/>
</dbReference>
<keyword evidence="2" id="KW-0238">DNA-binding</keyword>
<keyword evidence="3" id="KW-0804">Transcription</keyword>
<organism evidence="5">
    <name type="scientific">Woronichinia naegeliana WA131</name>
    <dbReference type="NCBI Taxonomy" id="2824559"/>
    <lineage>
        <taxon>Bacteria</taxon>
        <taxon>Bacillati</taxon>
        <taxon>Cyanobacteriota</taxon>
        <taxon>Cyanophyceae</taxon>
        <taxon>Synechococcales</taxon>
        <taxon>Coelosphaeriaceae</taxon>
        <taxon>Woronichinia</taxon>
    </lineage>
</organism>
<dbReference type="InterPro" id="IPR016032">
    <property type="entry name" value="Sig_transdc_resp-reg_C-effctor"/>
</dbReference>
<dbReference type="PANTHER" id="PTHR44688">
    <property type="entry name" value="DNA-BINDING TRANSCRIPTIONAL ACTIVATOR DEVR_DOSR"/>
    <property type="match status" value="1"/>
</dbReference>
<dbReference type="Proteomes" id="UP001065613">
    <property type="component" value="Chromosome"/>
</dbReference>
<name>A0A977PY66_9CYAN</name>
<evidence type="ECO:0000313" key="5">
    <source>
        <dbReference type="EMBL" id="UXE63417.1"/>
    </source>
</evidence>
<accession>A0A977PY66</accession>
<evidence type="ECO:0000256" key="3">
    <source>
        <dbReference type="ARBA" id="ARBA00023163"/>
    </source>
</evidence>
<dbReference type="EMBL" id="CP073041">
    <property type="protein sequence ID" value="UXE63417.1"/>
    <property type="molecule type" value="Genomic_DNA"/>
</dbReference>
<gene>
    <name evidence="5" type="ORF">KA717_12770</name>
</gene>
<dbReference type="KEGG" id="wna:KA717_12770"/>
<dbReference type="GO" id="GO:0006355">
    <property type="term" value="P:regulation of DNA-templated transcription"/>
    <property type="evidence" value="ECO:0007669"/>
    <property type="project" value="InterPro"/>
</dbReference>
<dbReference type="GO" id="GO:0003677">
    <property type="term" value="F:DNA binding"/>
    <property type="evidence" value="ECO:0007669"/>
    <property type="project" value="UniProtKB-KW"/>
</dbReference>
<sequence length="157" mass="17838">MSDFLFSTYTPRELPTVQLPALPENLQHWFNHQISQLSCNVDESSPCLSLNIEKGEKKLVINLVSDPIREQYLLLLNEKEIQPLSITLLELLGVTRREAEVLFWISKDKSNVNIAKLLVCSEGTVRKHLENIYKKLGVQTRIGAVMLALERLGLLKG</sequence>
<dbReference type="SUPFAM" id="SSF46894">
    <property type="entry name" value="C-terminal effector domain of the bipartite response regulators"/>
    <property type="match status" value="1"/>
</dbReference>
<reference evidence="5" key="1">
    <citation type="submission" date="2021-04" db="EMBL/GenBank/DDBJ databases">
        <title>Genome sequence of Woronichinia naegeliana from Washington state freshwater lake bloom.</title>
        <authorList>
            <person name="Dreher T.W."/>
        </authorList>
    </citation>
    <scope>NUCLEOTIDE SEQUENCE</scope>
    <source>
        <strain evidence="5">WA131</strain>
    </source>
</reference>
<dbReference type="PROSITE" id="PS50043">
    <property type="entry name" value="HTH_LUXR_2"/>
    <property type="match status" value="1"/>
</dbReference>
<dbReference type="CDD" id="cd06170">
    <property type="entry name" value="LuxR_C_like"/>
    <property type="match status" value="1"/>
</dbReference>
<dbReference type="InterPro" id="IPR000792">
    <property type="entry name" value="Tscrpt_reg_LuxR_C"/>
</dbReference>
<dbReference type="AlphaFoldDB" id="A0A977PY66"/>